<accession>A0A5N6K3J4</accession>
<dbReference type="EMBL" id="VIGI01000008">
    <property type="protein sequence ID" value="KAB8296910.1"/>
    <property type="molecule type" value="Genomic_DNA"/>
</dbReference>
<organism evidence="1 2">
    <name type="scientific">Monilinia laxa</name>
    <name type="common">Brown rot fungus</name>
    <name type="synonym">Sclerotinia laxa</name>
    <dbReference type="NCBI Taxonomy" id="61186"/>
    <lineage>
        <taxon>Eukaryota</taxon>
        <taxon>Fungi</taxon>
        <taxon>Dikarya</taxon>
        <taxon>Ascomycota</taxon>
        <taxon>Pezizomycotina</taxon>
        <taxon>Leotiomycetes</taxon>
        <taxon>Helotiales</taxon>
        <taxon>Sclerotiniaceae</taxon>
        <taxon>Monilinia</taxon>
    </lineage>
</organism>
<gene>
    <name evidence="1" type="ORF">EYC80_002319</name>
</gene>
<comment type="caution">
    <text evidence="1">The sequence shown here is derived from an EMBL/GenBank/DDBJ whole genome shotgun (WGS) entry which is preliminary data.</text>
</comment>
<dbReference type="AlphaFoldDB" id="A0A5N6K3J4"/>
<proteinExistence type="predicted"/>
<sequence>MSGFSLPASVAVLVLLRFLSIRLSVRDVVWLVFCILCFYCGWRRGRGECFCMIRGREGEREGEREEGRKGRKG</sequence>
<evidence type="ECO:0000313" key="2">
    <source>
        <dbReference type="Proteomes" id="UP000326757"/>
    </source>
</evidence>
<evidence type="ECO:0000313" key="1">
    <source>
        <dbReference type="EMBL" id="KAB8296910.1"/>
    </source>
</evidence>
<dbReference type="Proteomes" id="UP000326757">
    <property type="component" value="Unassembled WGS sequence"/>
</dbReference>
<protein>
    <submittedName>
        <fullName evidence="1">Uncharacterized protein</fullName>
    </submittedName>
</protein>
<name>A0A5N6K3J4_MONLA</name>
<keyword evidence="2" id="KW-1185">Reference proteome</keyword>
<reference evidence="1 2" key="1">
    <citation type="submission" date="2019-06" db="EMBL/GenBank/DDBJ databases">
        <title>Genome Sequence of the Brown Rot Fungal Pathogen Monilinia laxa.</title>
        <authorList>
            <person name="De Miccolis Angelini R.M."/>
            <person name="Landi L."/>
            <person name="Abate D."/>
            <person name="Pollastro S."/>
            <person name="Romanazzi G."/>
            <person name="Faretra F."/>
        </authorList>
    </citation>
    <scope>NUCLEOTIDE SEQUENCE [LARGE SCALE GENOMIC DNA]</scope>
    <source>
        <strain evidence="1 2">Mlax316</strain>
    </source>
</reference>